<comment type="PTM">
    <text evidence="9">Glycosylated.</text>
</comment>
<feature type="binding site" evidence="8">
    <location>
        <position position="737"/>
    </location>
    <ligand>
        <name>Ca(2+)</name>
        <dbReference type="ChEBI" id="CHEBI:29108"/>
        <label>1</label>
        <note>catalytic</note>
    </ligand>
</feature>
<feature type="binding site" evidence="8">
    <location>
        <position position="736"/>
    </location>
    <ligand>
        <name>Ca(2+)</name>
        <dbReference type="ChEBI" id="CHEBI:29108"/>
        <label>1</label>
        <note>catalytic</note>
    </ligand>
</feature>
<dbReference type="Gene3D" id="2.120.10.30">
    <property type="entry name" value="TolB, C-terminal domain"/>
    <property type="match status" value="1"/>
</dbReference>
<dbReference type="InterPro" id="IPR002640">
    <property type="entry name" value="Arylesterase"/>
</dbReference>
<name>A0A423XBW9_9PEZI</name>
<evidence type="ECO:0000256" key="2">
    <source>
        <dbReference type="ARBA" id="ARBA00008595"/>
    </source>
</evidence>
<feature type="domain" description="Bacterial surface antigen (D15)" evidence="10">
    <location>
        <begin position="174"/>
        <end position="526"/>
    </location>
</feature>
<feature type="binding site" evidence="8">
    <location>
        <position position="845"/>
    </location>
    <ligand>
        <name>Ca(2+)</name>
        <dbReference type="ChEBI" id="CHEBI:29108"/>
        <label>1</label>
        <note>catalytic</note>
    </ligand>
</feature>
<reference evidence="11 12" key="1">
    <citation type="submission" date="2015-09" db="EMBL/GenBank/DDBJ databases">
        <title>Host preference determinants of Valsa canker pathogens revealed by comparative genomics.</title>
        <authorList>
            <person name="Yin Z."/>
            <person name="Huang L."/>
        </authorList>
    </citation>
    <scope>NUCLEOTIDE SEQUENCE [LARGE SCALE GENOMIC DNA]</scope>
    <source>
        <strain evidence="11 12">SXYLt</strain>
    </source>
</reference>
<evidence type="ECO:0000256" key="5">
    <source>
        <dbReference type="ARBA" id="ARBA00023157"/>
    </source>
</evidence>
<sequence>MASNQSSDGISAIEALKKLETDAAILRQEAHNMEEAELLQNQQALQRRLELLSDHLQRPATINSIEVHGARNTRKGFLDPIFAPLVGNSRNAGTTLGEILAGVQEATSKLDRFEIFRPEPTVYLNDARDSSPHAASTDIDVSIRVAERSRFLLKGGTDLGNSEGSGYINLLWRNVFGGAEQLSVNTSAGTRTRSAYNAAFSAPVDGNPDFRVSVEGVSSDTQKPWASHDEVVRGGSLKAAWLSQQGDLHNLAYSGAWRQITGLSATASPTVRADAGDSLKSSLIYTFTRDRRDNPMLPQRGYLFKTVTELAGVGPLRGDVAFSKSEVEVGGALPVALPGISSSRTGISIGGGLRFGLLYPLALGWSPRGEAKPSLINDRFQLGGPTDVRGFKLGGLGPRDGGDSVGGDVFAAGSVNVLLPLPRAGADSPLRLQLFANGGRLVALDNEDKTQEKPGKGLALRPSAVSNGITRALGELGNGLPSLAAGFGLVYAHPVARFELNFSLPLVVRRGEQMRKGLSVGVGINFFESKSMASVGIVVAALAGLAAYVYGPATHGVLTKFGAFRELQSSPLAHPGDLVSVKDTTHCEDLHYYPPAHTLFTACEDASATRFGWFPPLVFYDDPYVAWNSKGSIHTIDPETKESKRLDFEKFDGPFITHGIDVIGDPETPEGEAVYIFAVNHVPNEAVYPRDPGAPKTDPGTAPKVASRIEVFHHVIGSASVKYIRTIAHPSIKTPNDIYAISPYEVYVTNDHYYLEGYLRVLEELWPTTKWSNVVHATVSEDGSVQATVALDKLHNPNGLGHGRTKDEILVGSAVGGNIWTGKLGSADKTIAVVERIDVDSTIDNPSYFSDPYPEVGGDASGFILSGLTRAIDLGKVGQDPLGKEGVLVWYVTPNKNTTGTWDRKLLWQDDGSNIRNAATAVLVGIDPKKEDGKKRAWLFVTGFSSENAVAVKVDL</sequence>
<comment type="cofactor">
    <cofactor evidence="8">
        <name>Ca(2+)</name>
        <dbReference type="ChEBI" id="CHEBI:29108"/>
    </cofactor>
    <text evidence="8">Binds 2 calcium ions per subunit.</text>
</comment>
<evidence type="ECO:0000313" key="11">
    <source>
        <dbReference type="EMBL" id="ROW13495.1"/>
    </source>
</evidence>
<dbReference type="Pfam" id="PF01731">
    <property type="entry name" value="Arylesterase"/>
    <property type="match status" value="1"/>
</dbReference>
<evidence type="ECO:0000256" key="8">
    <source>
        <dbReference type="PIRSR" id="PIRSR602640-2"/>
    </source>
</evidence>
<dbReference type="Pfam" id="PF01103">
    <property type="entry name" value="Omp85"/>
    <property type="match status" value="1"/>
</dbReference>
<dbReference type="InParanoid" id="A0A423XBW9"/>
<organism evidence="11 12">
    <name type="scientific">Cytospora leucostoma</name>
    <dbReference type="NCBI Taxonomy" id="1230097"/>
    <lineage>
        <taxon>Eukaryota</taxon>
        <taxon>Fungi</taxon>
        <taxon>Dikarya</taxon>
        <taxon>Ascomycota</taxon>
        <taxon>Pezizomycotina</taxon>
        <taxon>Sordariomycetes</taxon>
        <taxon>Sordariomycetidae</taxon>
        <taxon>Diaporthales</taxon>
        <taxon>Cytosporaceae</taxon>
        <taxon>Cytospora</taxon>
    </lineage>
</organism>
<dbReference type="InterPro" id="IPR011042">
    <property type="entry name" value="6-blade_b-propeller_TolB-like"/>
</dbReference>
<feature type="binding site" evidence="8">
    <location>
        <position position="844"/>
    </location>
    <ligand>
        <name>Ca(2+)</name>
        <dbReference type="ChEBI" id="CHEBI:29108"/>
        <label>1</label>
        <note>catalytic</note>
    </ligand>
</feature>
<keyword evidence="8" id="KW-0479">Metal-binding</keyword>
<evidence type="ECO:0000256" key="3">
    <source>
        <dbReference type="ARBA" id="ARBA00022801"/>
    </source>
</evidence>
<comment type="similarity">
    <text evidence="2">Belongs to the paraoxonase family.</text>
</comment>
<dbReference type="InterPro" id="IPR000184">
    <property type="entry name" value="Bac_surfAg_D15"/>
</dbReference>
<evidence type="ECO:0000256" key="7">
    <source>
        <dbReference type="PIRSR" id="PIRSR602640-1"/>
    </source>
</evidence>
<dbReference type="Gene3D" id="2.40.160.50">
    <property type="entry name" value="membrane protein fhac: a member of the omp85/tpsb transporter family"/>
    <property type="match status" value="1"/>
</dbReference>
<dbReference type="PANTHER" id="PTHR11799">
    <property type="entry name" value="PARAOXONASE"/>
    <property type="match status" value="1"/>
</dbReference>
<evidence type="ECO:0000256" key="1">
    <source>
        <dbReference type="ARBA" id="ARBA00004370"/>
    </source>
</evidence>
<evidence type="ECO:0000256" key="6">
    <source>
        <dbReference type="ARBA" id="ARBA00023180"/>
    </source>
</evidence>
<feature type="active site" description="Proton acceptor" evidence="7">
    <location>
        <position position="658"/>
    </location>
</feature>
<gene>
    <name evidence="11" type="ORF">VPNG_04411</name>
</gene>
<keyword evidence="4" id="KW-0472">Membrane</keyword>
<keyword evidence="3" id="KW-0378">Hydrolase</keyword>
<dbReference type="STRING" id="1230097.A0A423XBW9"/>
<comment type="subcellular location">
    <subcellularLocation>
        <location evidence="1">Membrane</location>
    </subcellularLocation>
</comment>
<keyword evidence="6 9" id="KW-0325">Glycoprotein</keyword>
<dbReference type="Proteomes" id="UP000285146">
    <property type="component" value="Unassembled WGS sequence"/>
</dbReference>
<evidence type="ECO:0000256" key="4">
    <source>
        <dbReference type="ARBA" id="ARBA00023136"/>
    </source>
</evidence>
<dbReference type="EMBL" id="LKEB01000019">
    <property type="protein sequence ID" value="ROW13495.1"/>
    <property type="molecule type" value="Genomic_DNA"/>
</dbReference>
<evidence type="ECO:0000256" key="9">
    <source>
        <dbReference type="PIRSR" id="PIRSR602640-4"/>
    </source>
</evidence>
<dbReference type="InterPro" id="IPR051288">
    <property type="entry name" value="Serum_paraoxonase/arylesterase"/>
</dbReference>
<accession>A0A423XBW9</accession>
<feature type="binding site" evidence="8">
    <location>
        <position position="589"/>
    </location>
    <ligand>
        <name>Ca(2+)</name>
        <dbReference type="ChEBI" id="CHEBI:29108"/>
        <label>1</label>
        <note>catalytic</note>
    </ligand>
</feature>
<dbReference type="GO" id="GO:0046872">
    <property type="term" value="F:metal ion binding"/>
    <property type="evidence" value="ECO:0007669"/>
    <property type="project" value="UniProtKB-KW"/>
</dbReference>
<dbReference type="GO" id="GO:0019867">
    <property type="term" value="C:outer membrane"/>
    <property type="evidence" value="ECO:0007669"/>
    <property type="project" value="InterPro"/>
</dbReference>
<evidence type="ECO:0000259" key="10">
    <source>
        <dbReference type="Pfam" id="PF01103"/>
    </source>
</evidence>
<dbReference type="AlphaFoldDB" id="A0A423XBW9"/>
<dbReference type="OrthoDB" id="1724197at2759"/>
<comment type="caution">
    <text evidence="11">The sequence shown here is derived from an EMBL/GenBank/DDBJ whole genome shotgun (WGS) entry which is preliminary data.</text>
</comment>
<feature type="binding site" evidence="8">
    <location>
        <position position="660"/>
    </location>
    <ligand>
        <name>Ca(2+)</name>
        <dbReference type="ChEBI" id="CHEBI:29108"/>
        <label>1</label>
        <note>catalytic</note>
    </ligand>
</feature>
<protein>
    <recommendedName>
        <fullName evidence="10">Bacterial surface antigen (D15) domain-containing protein</fullName>
    </recommendedName>
</protein>
<feature type="binding site" evidence="8">
    <location>
        <position position="798"/>
    </location>
    <ligand>
        <name>Ca(2+)</name>
        <dbReference type="ChEBI" id="CHEBI:29108"/>
        <label>1</label>
        <note>catalytic</note>
    </ligand>
</feature>
<proteinExistence type="inferred from homology"/>
<dbReference type="GO" id="GO:0004064">
    <property type="term" value="F:arylesterase activity"/>
    <property type="evidence" value="ECO:0007669"/>
    <property type="project" value="InterPro"/>
</dbReference>
<keyword evidence="8" id="KW-0106">Calcium</keyword>
<evidence type="ECO:0000313" key="12">
    <source>
        <dbReference type="Proteomes" id="UP000285146"/>
    </source>
</evidence>
<keyword evidence="12" id="KW-1185">Reference proteome</keyword>
<dbReference type="FunFam" id="2.40.160.50:FF:000008">
    <property type="entry name" value="Mitochondrial outer membrane beta-barrel protein Tob55"/>
    <property type="match status" value="1"/>
</dbReference>
<dbReference type="PANTHER" id="PTHR11799:SF12">
    <property type="entry name" value="PARAOXONASE-RELATED"/>
    <property type="match status" value="1"/>
</dbReference>
<feature type="glycosylation site" description="N-linked (GlcNAc...) asparagine" evidence="9">
    <location>
        <position position="845"/>
    </location>
</feature>
<keyword evidence="5" id="KW-1015">Disulfide bond</keyword>